<accession>A0A4V6KCW7</accession>
<keyword evidence="1" id="KW-0812">Transmembrane</keyword>
<organism evidence="2 3">
    <name type="scientific">Hathewaya histolytica</name>
    <name type="common">Clostridium histolyticum</name>
    <dbReference type="NCBI Taxonomy" id="1498"/>
    <lineage>
        <taxon>Bacteria</taxon>
        <taxon>Bacillati</taxon>
        <taxon>Bacillota</taxon>
        <taxon>Clostridia</taxon>
        <taxon>Eubacteriales</taxon>
        <taxon>Clostridiaceae</taxon>
        <taxon>Hathewaya</taxon>
    </lineage>
</organism>
<dbReference type="Proteomes" id="UP000308489">
    <property type="component" value="Chromosome 1"/>
</dbReference>
<reference evidence="2 3" key="1">
    <citation type="submission" date="2019-05" db="EMBL/GenBank/DDBJ databases">
        <authorList>
            <consortium name="Pathogen Informatics"/>
        </authorList>
    </citation>
    <scope>NUCLEOTIDE SEQUENCE [LARGE SCALE GENOMIC DNA]</scope>
    <source>
        <strain evidence="2 3">NCTC503</strain>
    </source>
</reference>
<keyword evidence="3" id="KW-1185">Reference proteome</keyword>
<dbReference type="InterPro" id="IPR012902">
    <property type="entry name" value="N_methyl_site"/>
</dbReference>
<dbReference type="OrthoDB" id="1911812at2"/>
<sequence length="142" mass="16605">MKKGMTLIEVVVSISLILMLTVLLGNFFIRENRNYNFFKRKHREEITLKESLEFMKQEISTEMKSLKINSNSIIMGCKDNKVKIIEKQSKRLVIITQNTYGEKGVNTILKNVEYFKVLRKRENLYISVGLIGGEKLERCIQI</sequence>
<feature type="transmembrane region" description="Helical" evidence="1">
    <location>
        <begin position="6"/>
        <end position="29"/>
    </location>
</feature>
<dbReference type="NCBIfam" id="TIGR02532">
    <property type="entry name" value="IV_pilin_GFxxxE"/>
    <property type="match status" value="1"/>
</dbReference>
<dbReference type="RefSeq" id="WP_138209866.1">
    <property type="nucleotide sequence ID" value="NZ_CBCRUQ010000004.1"/>
</dbReference>
<name>A0A4V6KCW7_HATHI</name>
<protein>
    <recommendedName>
        <fullName evidence="4">Prepilin-type N-terminal cleavage/methylation domain-containing protein</fullName>
    </recommendedName>
</protein>
<gene>
    <name evidence="2" type="ORF">NCTC503_01176</name>
</gene>
<evidence type="ECO:0000313" key="3">
    <source>
        <dbReference type="Proteomes" id="UP000308489"/>
    </source>
</evidence>
<keyword evidence="1" id="KW-0472">Membrane</keyword>
<dbReference type="EMBL" id="LR590481">
    <property type="protein sequence ID" value="VTQ88057.1"/>
    <property type="molecule type" value="Genomic_DNA"/>
</dbReference>
<evidence type="ECO:0008006" key="4">
    <source>
        <dbReference type="Google" id="ProtNLM"/>
    </source>
</evidence>
<keyword evidence="1" id="KW-1133">Transmembrane helix</keyword>
<proteinExistence type="predicted"/>
<dbReference type="KEGG" id="hhw:NCTC503_01176"/>
<dbReference type="PROSITE" id="PS00409">
    <property type="entry name" value="PROKAR_NTER_METHYL"/>
    <property type="match status" value="1"/>
</dbReference>
<dbReference type="AlphaFoldDB" id="A0A4V6KCW7"/>
<evidence type="ECO:0000256" key="1">
    <source>
        <dbReference type="SAM" id="Phobius"/>
    </source>
</evidence>
<evidence type="ECO:0000313" key="2">
    <source>
        <dbReference type="EMBL" id="VTQ88057.1"/>
    </source>
</evidence>